<evidence type="ECO:0000313" key="6">
    <source>
        <dbReference type="Proteomes" id="UP000184184"/>
    </source>
</evidence>
<keyword evidence="3" id="KW-0804">Transcription</keyword>
<evidence type="ECO:0000313" key="5">
    <source>
        <dbReference type="EMBL" id="SHM56536.1"/>
    </source>
</evidence>
<dbReference type="AlphaFoldDB" id="A0A1M7JU43"/>
<gene>
    <name evidence="5" type="ORF">SAMN05216179_0473</name>
</gene>
<dbReference type="InterPro" id="IPR018062">
    <property type="entry name" value="HTH_AraC-typ_CS"/>
</dbReference>
<reference evidence="5 6" key="1">
    <citation type="submission" date="2016-11" db="EMBL/GenBank/DDBJ databases">
        <authorList>
            <person name="Jaros S."/>
            <person name="Januszkiewicz K."/>
            <person name="Wedrychowicz H."/>
        </authorList>
    </citation>
    <scope>NUCLEOTIDE SEQUENCE [LARGE SCALE GENOMIC DNA]</scope>
    <source>
        <strain evidence="5 6">CGMCC 1.10681</strain>
    </source>
</reference>
<dbReference type="Gene3D" id="1.10.10.60">
    <property type="entry name" value="Homeodomain-like"/>
    <property type="match status" value="2"/>
</dbReference>
<dbReference type="InterPro" id="IPR037923">
    <property type="entry name" value="HTH-like"/>
</dbReference>
<accession>A0A1M7JU43</accession>
<sequence>MVKKVNESLDKFNIVYRNVDVDFEEQDFFVHSHNFYEIYFYHNGDCKYLINDDIIELEENDIIIMNGSSLHGPSPDVHCPYERSVIEFSSEWIRPILDKLNVPELLTPFDELSNSLFRKVDRDVYESIMQMVKKLQLKQIQQQDHHKSEVQKRLLEAEVTTMLIELLFIIYELSKGKLNSIMMHNNDKSSHVHRIIAWIDQHYQDNISLNDIAESLHISKYYMARIFKDITGMTIMQYLMQRRLVRAKYLLEMQTSKSILEVAIEAGFDSSSHFSRKFRACYQVSPSVYRNRMRERSVGNAYSVK</sequence>
<feature type="domain" description="HTH araC/xylS-type" evidence="4">
    <location>
        <begin position="193"/>
        <end position="292"/>
    </location>
</feature>
<dbReference type="PANTHER" id="PTHR43280">
    <property type="entry name" value="ARAC-FAMILY TRANSCRIPTIONAL REGULATOR"/>
    <property type="match status" value="1"/>
</dbReference>
<dbReference type="PROSITE" id="PS00041">
    <property type="entry name" value="HTH_ARAC_FAMILY_1"/>
    <property type="match status" value="1"/>
</dbReference>
<dbReference type="SUPFAM" id="SSF46689">
    <property type="entry name" value="Homeodomain-like"/>
    <property type="match status" value="2"/>
</dbReference>
<dbReference type="InterPro" id="IPR003313">
    <property type="entry name" value="AraC-bd"/>
</dbReference>
<keyword evidence="1" id="KW-0805">Transcription regulation</keyword>
<dbReference type="InterPro" id="IPR018060">
    <property type="entry name" value="HTH_AraC"/>
</dbReference>
<dbReference type="Proteomes" id="UP000184184">
    <property type="component" value="Unassembled WGS sequence"/>
</dbReference>
<dbReference type="PROSITE" id="PS01124">
    <property type="entry name" value="HTH_ARAC_FAMILY_2"/>
    <property type="match status" value="1"/>
</dbReference>
<dbReference type="Pfam" id="PF02311">
    <property type="entry name" value="AraC_binding"/>
    <property type="match status" value="1"/>
</dbReference>
<name>A0A1M7JU43_9BACI</name>
<dbReference type="PRINTS" id="PR00032">
    <property type="entry name" value="HTHARAC"/>
</dbReference>
<dbReference type="EMBL" id="FRCZ01000001">
    <property type="protein sequence ID" value="SHM56536.1"/>
    <property type="molecule type" value="Genomic_DNA"/>
</dbReference>
<protein>
    <submittedName>
        <fullName evidence="5">Transcriptional regulator, AraC family</fullName>
    </submittedName>
</protein>
<organism evidence="5 6">
    <name type="scientific">Gracilibacillus kekensis</name>
    <dbReference type="NCBI Taxonomy" id="1027249"/>
    <lineage>
        <taxon>Bacteria</taxon>
        <taxon>Bacillati</taxon>
        <taxon>Bacillota</taxon>
        <taxon>Bacilli</taxon>
        <taxon>Bacillales</taxon>
        <taxon>Bacillaceae</taxon>
        <taxon>Gracilibacillus</taxon>
    </lineage>
</organism>
<dbReference type="STRING" id="1027249.SAMN05216179_0473"/>
<dbReference type="InterPro" id="IPR020449">
    <property type="entry name" value="Tscrpt_reg_AraC-type_HTH"/>
</dbReference>
<dbReference type="SUPFAM" id="SSF51215">
    <property type="entry name" value="Regulatory protein AraC"/>
    <property type="match status" value="1"/>
</dbReference>
<evidence type="ECO:0000256" key="3">
    <source>
        <dbReference type="ARBA" id="ARBA00023163"/>
    </source>
</evidence>
<dbReference type="Pfam" id="PF12833">
    <property type="entry name" value="HTH_18"/>
    <property type="match status" value="1"/>
</dbReference>
<proteinExistence type="predicted"/>
<evidence type="ECO:0000256" key="1">
    <source>
        <dbReference type="ARBA" id="ARBA00023015"/>
    </source>
</evidence>
<dbReference type="GO" id="GO:0003700">
    <property type="term" value="F:DNA-binding transcription factor activity"/>
    <property type="evidence" value="ECO:0007669"/>
    <property type="project" value="InterPro"/>
</dbReference>
<evidence type="ECO:0000259" key="4">
    <source>
        <dbReference type="PROSITE" id="PS01124"/>
    </source>
</evidence>
<dbReference type="GO" id="GO:0043565">
    <property type="term" value="F:sequence-specific DNA binding"/>
    <property type="evidence" value="ECO:0007669"/>
    <property type="project" value="InterPro"/>
</dbReference>
<evidence type="ECO:0000256" key="2">
    <source>
        <dbReference type="ARBA" id="ARBA00023125"/>
    </source>
</evidence>
<keyword evidence="2" id="KW-0238">DNA-binding</keyword>
<keyword evidence="6" id="KW-1185">Reference proteome</keyword>
<dbReference type="InterPro" id="IPR009057">
    <property type="entry name" value="Homeodomain-like_sf"/>
</dbReference>
<dbReference type="PANTHER" id="PTHR43280:SF28">
    <property type="entry name" value="HTH-TYPE TRANSCRIPTIONAL ACTIVATOR RHAS"/>
    <property type="match status" value="1"/>
</dbReference>
<dbReference type="SMART" id="SM00342">
    <property type="entry name" value="HTH_ARAC"/>
    <property type="match status" value="1"/>
</dbReference>